<evidence type="ECO:0000256" key="2">
    <source>
        <dbReference type="ARBA" id="ARBA00022692"/>
    </source>
</evidence>
<keyword evidence="7" id="KW-1185">Reference proteome</keyword>
<dbReference type="GO" id="GO:0015171">
    <property type="term" value="F:amino acid transmembrane transporter activity"/>
    <property type="evidence" value="ECO:0007669"/>
    <property type="project" value="TreeGrafter"/>
</dbReference>
<proteinExistence type="predicted"/>
<accession>A0AAV2ZCH3</accession>
<dbReference type="Pfam" id="PF13520">
    <property type="entry name" value="AA_permease_2"/>
    <property type="match status" value="1"/>
</dbReference>
<reference evidence="6" key="1">
    <citation type="submission" date="2022-11" db="EMBL/GenBank/DDBJ databases">
        <authorList>
            <person name="Morgan W.R."/>
            <person name="Tartar A."/>
        </authorList>
    </citation>
    <scope>NUCLEOTIDE SEQUENCE</scope>
    <source>
        <strain evidence="6">ARSEF 373</strain>
    </source>
</reference>
<evidence type="ECO:0000256" key="4">
    <source>
        <dbReference type="ARBA" id="ARBA00023136"/>
    </source>
</evidence>
<feature type="non-terminal residue" evidence="6">
    <location>
        <position position="265"/>
    </location>
</feature>
<feature type="transmembrane region" description="Helical" evidence="5">
    <location>
        <begin position="37"/>
        <end position="61"/>
    </location>
</feature>
<feature type="transmembrane region" description="Helical" evidence="5">
    <location>
        <begin position="183"/>
        <end position="206"/>
    </location>
</feature>
<dbReference type="PANTHER" id="PTHR43243">
    <property type="entry name" value="INNER MEMBRANE TRANSPORTER YGJI-RELATED"/>
    <property type="match status" value="1"/>
</dbReference>
<evidence type="ECO:0000313" key="6">
    <source>
        <dbReference type="EMBL" id="DBA03685.1"/>
    </source>
</evidence>
<dbReference type="PANTHER" id="PTHR43243:SF82">
    <property type="entry name" value="CATIONIC AMINO ACID TRANSPORTER C-TERMINAL DOMAIN-CONTAINING PROTEIN"/>
    <property type="match status" value="1"/>
</dbReference>
<evidence type="ECO:0008006" key="8">
    <source>
        <dbReference type="Google" id="ProtNLM"/>
    </source>
</evidence>
<keyword evidence="3 5" id="KW-1133">Transmembrane helix</keyword>
<protein>
    <recommendedName>
        <fullName evidence="8">Amino acid permease</fullName>
    </recommendedName>
</protein>
<keyword evidence="2 5" id="KW-0812">Transmembrane</keyword>
<comment type="subcellular location">
    <subcellularLocation>
        <location evidence="1">Membrane</location>
        <topology evidence="1">Multi-pass membrane protein</topology>
    </subcellularLocation>
</comment>
<dbReference type="Gene3D" id="1.20.1740.10">
    <property type="entry name" value="Amino acid/polyamine transporter I"/>
    <property type="match status" value="1"/>
</dbReference>
<dbReference type="EMBL" id="DAKRPA010000016">
    <property type="protein sequence ID" value="DBA03685.1"/>
    <property type="molecule type" value="Genomic_DNA"/>
</dbReference>
<dbReference type="Proteomes" id="UP001146120">
    <property type="component" value="Unassembled WGS sequence"/>
</dbReference>
<evidence type="ECO:0000256" key="1">
    <source>
        <dbReference type="ARBA" id="ARBA00004141"/>
    </source>
</evidence>
<gene>
    <name evidence="6" type="ORF">N0F65_004102</name>
</gene>
<reference evidence="6" key="2">
    <citation type="journal article" date="2023" name="Microbiol Resour">
        <title>Decontamination and Annotation of the Draft Genome Sequence of the Oomycete Lagenidium giganteum ARSEF 373.</title>
        <authorList>
            <person name="Morgan W.R."/>
            <person name="Tartar A."/>
        </authorList>
    </citation>
    <scope>NUCLEOTIDE SEQUENCE</scope>
    <source>
        <strain evidence="6">ARSEF 373</strain>
    </source>
</reference>
<comment type="caution">
    <text evidence="6">The sequence shown here is derived from an EMBL/GenBank/DDBJ whole genome shotgun (WGS) entry which is preliminary data.</text>
</comment>
<dbReference type="InterPro" id="IPR002293">
    <property type="entry name" value="AA/rel_permease1"/>
</dbReference>
<sequence>MSSTPPPTFRNNVWRTKPLRVIHAEENSQDLPRTLSLFDLISIGIGGTLGSGVFATTGAIISTTAGPAAVVSWAIGGFVCILNAFAYMELTTRVPSSGSTYAYVYHAIGELPAVIGAWLIMLEYGVSAAGVARSWASKMDEWLAESDYAVHWLNMDYSNVFAAAIHIVCVVILLIGVRFGKGFINIVTVAKVLVIVFIIGAGFAALQVENLTPFIPERHENNATPPAMAFGLQGIVAGASQAFFGYIGFDEVCCLSAEAKNPKKN</sequence>
<feature type="transmembrane region" description="Helical" evidence="5">
    <location>
        <begin position="67"/>
        <end position="88"/>
    </location>
</feature>
<evidence type="ECO:0000256" key="5">
    <source>
        <dbReference type="SAM" id="Phobius"/>
    </source>
</evidence>
<dbReference type="GO" id="GO:0016020">
    <property type="term" value="C:membrane"/>
    <property type="evidence" value="ECO:0007669"/>
    <property type="project" value="UniProtKB-SubCell"/>
</dbReference>
<dbReference type="AlphaFoldDB" id="A0AAV2ZCH3"/>
<organism evidence="6 7">
    <name type="scientific">Lagenidium giganteum</name>
    <dbReference type="NCBI Taxonomy" id="4803"/>
    <lineage>
        <taxon>Eukaryota</taxon>
        <taxon>Sar</taxon>
        <taxon>Stramenopiles</taxon>
        <taxon>Oomycota</taxon>
        <taxon>Peronosporomycetes</taxon>
        <taxon>Pythiales</taxon>
        <taxon>Pythiaceae</taxon>
    </lineage>
</organism>
<name>A0AAV2ZCH3_9STRA</name>
<evidence type="ECO:0000313" key="7">
    <source>
        <dbReference type="Proteomes" id="UP001146120"/>
    </source>
</evidence>
<evidence type="ECO:0000256" key="3">
    <source>
        <dbReference type="ARBA" id="ARBA00022989"/>
    </source>
</evidence>
<feature type="transmembrane region" description="Helical" evidence="5">
    <location>
        <begin position="157"/>
        <end position="176"/>
    </location>
</feature>
<keyword evidence="4 5" id="KW-0472">Membrane</keyword>